<gene>
    <name evidence="2" type="ORF">AVDCRST_MAG64-927</name>
</gene>
<keyword evidence="2" id="KW-0548">Nucleotidyltransferase</keyword>
<feature type="compositionally biased region" description="Basic and acidic residues" evidence="1">
    <location>
        <begin position="103"/>
        <end position="132"/>
    </location>
</feature>
<protein>
    <submittedName>
        <fullName evidence="2">Ribonuclease PH</fullName>
        <ecNumber evidence="2">2.7.7.56</ecNumber>
    </submittedName>
</protein>
<feature type="region of interest" description="Disordered" evidence="1">
    <location>
        <begin position="1"/>
        <end position="21"/>
    </location>
</feature>
<accession>A0A6J4NC31</accession>
<feature type="non-terminal residue" evidence="2">
    <location>
        <position position="271"/>
    </location>
</feature>
<evidence type="ECO:0000313" key="2">
    <source>
        <dbReference type="EMBL" id="CAA9384016.1"/>
    </source>
</evidence>
<name>A0A6J4NC31_9BACT</name>
<feature type="compositionally biased region" description="Basic residues" evidence="1">
    <location>
        <begin position="196"/>
        <end position="217"/>
    </location>
</feature>
<feature type="compositionally biased region" description="Basic residues" evidence="1">
    <location>
        <begin position="133"/>
        <end position="150"/>
    </location>
</feature>
<dbReference type="AlphaFoldDB" id="A0A6J4NC31"/>
<proteinExistence type="predicted"/>
<feature type="compositionally biased region" description="Basic residues" evidence="1">
    <location>
        <begin position="157"/>
        <end position="173"/>
    </location>
</feature>
<feature type="non-terminal residue" evidence="2">
    <location>
        <position position="1"/>
    </location>
</feature>
<reference evidence="2" key="1">
    <citation type="submission" date="2020-02" db="EMBL/GenBank/DDBJ databases">
        <authorList>
            <person name="Meier V. D."/>
        </authorList>
    </citation>
    <scope>NUCLEOTIDE SEQUENCE</scope>
    <source>
        <strain evidence="2">AVDCRST_MAG64</strain>
    </source>
</reference>
<evidence type="ECO:0000256" key="1">
    <source>
        <dbReference type="SAM" id="MobiDB-lite"/>
    </source>
</evidence>
<dbReference type="EC" id="2.7.7.56" evidence="2"/>
<sequence length="271" mass="29857">ASRRSRCRAVAGSADPAGLHEGAGRVGAVAAGGHGRAVYGVGHARAAAVVPGGPGGRVAHVRVRDAARLHAAAQGLAESRPHRRPGHGDPAIDRPHAAGGPRPVEDRPAHDRDRLPGAPGRRRDAHGGDLRGVRRARRRAGQTPRRHARRPPADRRRPGRPRAVRRGALRPRRRADGPTGGRQRRRGRRGDPARPRLPRRQPGRGRHERRLHRRRQARRDPGLGRERWRRVRPRPHEPHGRDGRPRLHAPLAVAKRGPGDRPPIRKPRRGV</sequence>
<feature type="region of interest" description="Disordered" evidence="1">
    <location>
        <begin position="69"/>
        <end position="271"/>
    </location>
</feature>
<feature type="compositionally biased region" description="Basic and acidic residues" evidence="1">
    <location>
        <begin position="234"/>
        <end position="245"/>
    </location>
</feature>
<organism evidence="2">
    <name type="scientific">uncultured Phycisphaerae bacterium</name>
    <dbReference type="NCBI Taxonomy" id="904963"/>
    <lineage>
        <taxon>Bacteria</taxon>
        <taxon>Pseudomonadati</taxon>
        <taxon>Planctomycetota</taxon>
        <taxon>Phycisphaerae</taxon>
        <taxon>environmental samples</taxon>
    </lineage>
</organism>
<keyword evidence="2" id="KW-0808">Transferase</keyword>
<feature type="compositionally biased region" description="Basic and acidic residues" evidence="1">
    <location>
        <begin position="86"/>
        <end position="96"/>
    </location>
</feature>
<dbReference type="EMBL" id="CADCUQ010000202">
    <property type="protein sequence ID" value="CAA9384016.1"/>
    <property type="molecule type" value="Genomic_DNA"/>
</dbReference>
<dbReference type="GO" id="GO:0009022">
    <property type="term" value="F:tRNA nucleotidyltransferase activity"/>
    <property type="evidence" value="ECO:0007669"/>
    <property type="project" value="UniProtKB-EC"/>
</dbReference>